<dbReference type="InterPro" id="IPR005543">
    <property type="entry name" value="PASTA_dom"/>
</dbReference>
<feature type="region of interest" description="Disordered" evidence="1">
    <location>
        <begin position="179"/>
        <end position="201"/>
    </location>
</feature>
<dbReference type="AlphaFoldDB" id="A0A6M0CN94"/>
<dbReference type="RefSeq" id="WP_164033080.1">
    <property type="nucleotide sequence ID" value="NZ_JAABOQ010000005.1"/>
</dbReference>
<dbReference type="Pfam" id="PF03793">
    <property type="entry name" value="PASTA"/>
    <property type="match status" value="1"/>
</dbReference>
<organism evidence="4 5">
    <name type="scientific">Spongiivirga citrea</name>
    <dbReference type="NCBI Taxonomy" id="1481457"/>
    <lineage>
        <taxon>Bacteria</taxon>
        <taxon>Pseudomonadati</taxon>
        <taxon>Bacteroidota</taxon>
        <taxon>Flavobacteriia</taxon>
        <taxon>Flavobacteriales</taxon>
        <taxon>Flavobacteriaceae</taxon>
        <taxon>Spongiivirga</taxon>
    </lineage>
</organism>
<dbReference type="Gene3D" id="3.30.10.20">
    <property type="match status" value="2"/>
</dbReference>
<reference evidence="4 5" key="1">
    <citation type="submission" date="2020-01" db="EMBL/GenBank/DDBJ databases">
        <title>Spongiivirga citrea KCTC 32990T.</title>
        <authorList>
            <person name="Wang G."/>
        </authorList>
    </citation>
    <scope>NUCLEOTIDE SEQUENCE [LARGE SCALE GENOMIC DNA]</scope>
    <source>
        <strain evidence="4 5">KCTC 32990</strain>
    </source>
</reference>
<evidence type="ECO:0000313" key="5">
    <source>
        <dbReference type="Proteomes" id="UP000474296"/>
    </source>
</evidence>
<keyword evidence="2" id="KW-1133">Transmembrane helix</keyword>
<evidence type="ECO:0000256" key="1">
    <source>
        <dbReference type="SAM" id="MobiDB-lite"/>
    </source>
</evidence>
<feature type="transmembrane region" description="Helical" evidence="2">
    <location>
        <begin position="12"/>
        <end position="31"/>
    </location>
</feature>
<proteinExistence type="predicted"/>
<dbReference type="Proteomes" id="UP000474296">
    <property type="component" value="Unassembled WGS sequence"/>
</dbReference>
<keyword evidence="5" id="KW-1185">Reference proteome</keyword>
<accession>A0A6M0CN94</accession>
<gene>
    <name evidence="4" type="ORF">GWK10_14415</name>
</gene>
<evidence type="ECO:0000256" key="2">
    <source>
        <dbReference type="SAM" id="Phobius"/>
    </source>
</evidence>
<comment type="caution">
    <text evidence="4">The sequence shown here is derived from an EMBL/GenBank/DDBJ whole genome shotgun (WGS) entry which is preliminary data.</text>
</comment>
<name>A0A6M0CN94_9FLAO</name>
<dbReference type="SMART" id="SM00740">
    <property type="entry name" value="PASTA"/>
    <property type="match status" value="2"/>
</dbReference>
<evidence type="ECO:0000259" key="3">
    <source>
        <dbReference type="PROSITE" id="PS51178"/>
    </source>
</evidence>
<dbReference type="CDD" id="cd06577">
    <property type="entry name" value="PASTA_pknB"/>
    <property type="match status" value="2"/>
</dbReference>
<dbReference type="EMBL" id="JAABOQ010000005">
    <property type="protein sequence ID" value="NER18413.1"/>
    <property type="molecule type" value="Genomic_DNA"/>
</dbReference>
<feature type="compositionally biased region" description="Acidic residues" evidence="1">
    <location>
        <begin position="188"/>
        <end position="201"/>
    </location>
</feature>
<keyword evidence="2" id="KW-0472">Membrane</keyword>
<sequence>MGLFKFIWSKLFLKQLGLAIVALILIGWLMMQYLNMTTNHGDFIKVPQLEKQTLDIVEMKLNDAKLRFEVRDSANYNPNFPKHSVIEQQPEAGTQVKKDRKIYLTLNPSGYRKVSVPDVRQKTRRNAEPVLKAMGFNIGKITFRNHISQEVLEIRHDGRIIKPGEMLPQTSKIDLVVGDGKGRLVVPDDPDEEEGDTDEGR</sequence>
<protein>
    <submittedName>
        <fullName evidence="4">PASTA domain-containing protein</fullName>
    </submittedName>
</protein>
<keyword evidence="2" id="KW-0812">Transmembrane</keyword>
<dbReference type="PROSITE" id="PS51178">
    <property type="entry name" value="PASTA"/>
    <property type="match status" value="1"/>
</dbReference>
<evidence type="ECO:0000313" key="4">
    <source>
        <dbReference type="EMBL" id="NER18413.1"/>
    </source>
</evidence>
<feature type="domain" description="PASTA" evidence="3">
    <location>
        <begin position="38"/>
        <end position="108"/>
    </location>
</feature>